<dbReference type="eggNOG" id="KOG0988">
    <property type="taxonomic scope" value="Eukaryota"/>
</dbReference>
<evidence type="ECO:0000256" key="3">
    <source>
        <dbReference type="ARBA" id="ARBA00022484"/>
    </source>
</evidence>
<evidence type="ECO:0000256" key="8">
    <source>
        <dbReference type="ARBA" id="ARBA00048744"/>
    </source>
</evidence>
<dbReference type="Pfam" id="PF26253">
    <property type="entry name" value="RdRP_head"/>
    <property type="match status" value="1"/>
</dbReference>
<evidence type="ECO:0000256" key="2">
    <source>
        <dbReference type="ARBA" id="ARBA00012494"/>
    </source>
</evidence>
<dbReference type="EC" id="2.7.7.48" evidence="2"/>
<evidence type="ECO:0000256" key="9">
    <source>
        <dbReference type="SAM" id="MobiDB-lite"/>
    </source>
</evidence>
<protein>
    <recommendedName>
        <fullName evidence="2">RNA-directed RNA polymerase</fullName>
        <ecNumber evidence="2">2.7.7.48</ecNumber>
    </recommendedName>
</protein>
<keyword evidence="3" id="KW-0696">RNA-directed RNA polymerase</keyword>
<dbReference type="Pfam" id="PF05183">
    <property type="entry name" value="RdRP"/>
    <property type="match status" value="1"/>
</dbReference>
<dbReference type="InterPro" id="IPR007855">
    <property type="entry name" value="RDRP"/>
</dbReference>
<evidence type="ECO:0000256" key="1">
    <source>
        <dbReference type="ARBA" id="ARBA00005762"/>
    </source>
</evidence>
<dbReference type="WBParaSite" id="Csp11.Scaffold629.g15184.t1">
    <property type="protein sequence ID" value="Csp11.Scaffold629.g15184.t1"/>
    <property type="gene ID" value="Csp11.Scaffold629.g15184"/>
</dbReference>
<dbReference type="InterPro" id="IPR057493">
    <property type="entry name" value="PH_RdRP-assoc"/>
</dbReference>
<evidence type="ECO:0000259" key="13">
    <source>
        <dbReference type="Pfam" id="PF24934"/>
    </source>
</evidence>
<dbReference type="InterPro" id="IPR058752">
    <property type="entry name" value="RDRP_C_head"/>
</dbReference>
<dbReference type="PANTHER" id="PTHR23079:SF57">
    <property type="entry name" value="RNA-DIRECTED RNA POLYMERASE"/>
    <property type="match status" value="1"/>
</dbReference>
<feature type="domain" description="PH-like" evidence="14">
    <location>
        <begin position="117"/>
        <end position="332"/>
    </location>
</feature>
<feature type="domain" description="DUF7637" evidence="12">
    <location>
        <begin position="1"/>
        <end position="110"/>
    </location>
</feature>
<comment type="similarity">
    <text evidence="1">Belongs to the RdRP family.</text>
</comment>
<accession>A0A1I7U5Y1</accession>
<evidence type="ECO:0000256" key="7">
    <source>
        <dbReference type="ARBA" id="ARBA00023158"/>
    </source>
</evidence>
<dbReference type="InterPro" id="IPR057596">
    <property type="entry name" value="RDRP_core"/>
</dbReference>
<proteinExistence type="inferred from homology"/>
<evidence type="ECO:0000313" key="17">
    <source>
        <dbReference type="WBParaSite" id="Csp11.Scaffold629.g15184.t1"/>
    </source>
</evidence>
<feature type="domain" description="DUF7636" evidence="11">
    <location>
        <begin position="1523"/>
        <end position="1637"/>
    </location>
</feature>
<evidence type="ECO:0000259" key="12">
    <source>
        <dbReference type="Pfam" id="PF24643"/>
    </source>
</evidence>
<evidence type="ECO:0000259" key="14">
    <source>
        <dbReference type="Pfam" id="PF25359"/>
    </source>
</evidence>
<evidence type="ECO:0000256" key="4">
    <source>
        <dbReference type="ARBA" id="ARBA00022679"/>
    </source>
</evidence>
<dbReference type="PANTHER" id="PTHR23079">
    <property type="entry name" value="RNA-DEPENDENT RNA POLYMERASE"/>
    <property type="match status" value="1"/>
</dbReference>
<dbReference type="GO" id="GO:0030422">
    <property type="term" value="P:siRNA processing"/>
    <property type="evidence" value="ECO:0007669"/>
    <property type="project" value="TreeGrafter"/>
</dbReference>
<dbReference type="Pfam" id="PF24642">
    <property type="entry name" value="DUF7636"/>
    <property type="match status" value="1"/>
</dbReference>
<evidence type="ECO:0000256" key="5">
    <source>
        <dbReference type="ARBA" id="ARBA00022695"/>
    </source>
</evidence>
<comment type="catalytic activity">
    <reaction evidence="8">
        <text>RNA(n) + a ribonucleoside 5'-triphosphate = RNA(n+1) + diphosphate</text>
        <dbReference type="Rhea" id="RHEA:21248"/>
        <dbReference type="Rhea" id="RHEA-COMP:14527"/>
        <dbReference type="Rhea" id="RHEA-COMP:17342"/>
        <dbReference type="ChEBI" id="CHEBI:33019"/>
        <dbReference type="ChEBI" id="CHEBI:61557"/>
        <dbReference type="ChEBI" id="CHEBI:140395"/>
        <dbReference type="EC" id="2.7.7.48"/>
    </reaction>
</comment>
<keyword evidence="6" id="KW-0694">RNA-binding</keyword>
<sequence>MTESSHGFIKLEFPESNVSKQEMKQVIESMAGCLEPCLEEYSIQVIERQPTQVVEEQDCDCYFEVNFEVCSQKFDHSIIEAMRDYLDQLTDVPAYRKPNIVLHSADFWKSQLETDVRAVPLSAIYFGNIQGNTYLNHWEISFWDEVKERTRRRNAKETPLYQIEVDFEFDKTDMITVKFQCMEKEIVKKNNNKTNNNNNTNNIKTTENRLVNYQVMARRDTIRRIIVDPNVRDCYGSRTLVHFELNAPPVIRKGRIDKDKESNAYHQPFFKRWKTFENLKWKTHGFPKETAISDSPFFTIDFREDLSSSEIYRILCRLRARTRVSIEFAHFQLINVPVGHRTPYARWAIQDGYEKPATDSNVPVFRDFLLELFPPNYEIVDGKSIDLNDERKFAITYLIECLLSRGAIVKDQLLLTESQWERFLEIIIIYYKIDDKLCEAALEDLVHLIDGRKRIGCIVKCLARICNKRQQMQTINGLSEKEIKAGYQIVRKVIFTPTRVIYVAPETIMGNRVLRKFDKDGTRVLRITFRDDNNARMRTNVTEELLEKTAHKYLEYGVRVANRDFAFLGCSNSQMRDNGAYFMVRYTQVQLEKYLESRGIRDGKPPASYKPLIMEVRRHLGKFENTGNVPKMMARLGQCFTQSRLTGVELNRSNYMRTFDLEGGKTVELVGDKYTFSDGVGLMSYQFAQDISRMMNFDKSVPSCFQIRFRGMKGVIAVDPFLDEYRQWTKILGLPKQFPEIKCAFRPSQIKFEAKCTPEDQIEMVKFSSPVLVALNKPFINIMDQVSEMQSVECHRRITNRIEELMDRQVQSFAKQINDETYCRNKLKEFPRRVDIDGLRTIWGFTLSREPFFRSLIKASIKFSITKQLRKEQIQIPKELGRSMLGVVDETGLLQYGQIFVQYSRNSTKKLPPRLDNRKIQGAVIVTGTVVLTKNPCIVPGDVRIFEAVDVPELHHMCDVVVFPQHGSRPHPDEMAGSDLDGDEYSVIWDQQLLLDRNEDPFDFSVEKKKEPIDMSKVDQLMREFYVKYLMLDSVGQISNAHLHNSDQYGLTSRVCMDLAKKNCQAVDFTKSGTPPESLTKKWTNDPITDEAIPPENPERIPDFHMGNERNPQYVSPRLCGRLFREFQSIDSVIKISEEQDERYDIEIDQDIRIAGSERYKISAEADLANYNGQLRSIMETYGIATEGEIMSGCIVEMRNRISDKDQDDMSFFNTNQMIETRVTTLVCKFREKFFEEFGGFQFVCVLRDHADGDSNCLNWICTEPTNAMLQKGAAWYNACYEFAQTSRETRKLSFAWLIFDIIAKIKEYQALRGDEIRLGGTNPMYTFLEGHRKQFIEDHQDEFVQFCTFEKFIDKDKCSEKAISIIRMYTTTHPGLDTVLFMLMKWGEVSNLFEDQPLEIYHFFLIFILFATNQFPTVDGKPQTLFRRIELDEYNGDPGEKLTETQRSQMMVKFLEFMASRNFRKLKILSFRSLQFSSVFLRGEWNIYHVAALKTYFNIMFNLRFEELPISSDKQITKGTVIREGEPFVIELPVSEKINYINVLDSLKKRSGCEEIQMRQQSNRMEQTNNGKGKLDDEKEEEKQLTVRYLVSACGTLESMQRLRELCAVTIPIKNHLGGKNGSKQMAFLCLHKILEGFER</sequence>
<feature type="domain" description="RDRP core" evidence="10">
    <location>
        <begin position="495"/>
        <end position="1126"/>
    </location>
</feature>
<dbReference type="GO" id="GO:0003723">
    <property type="term" value="F:RNA binding"/>
    <property type="evidence" value="ECO:0007669"/>
    <property type="project" value="UniProtKB-KW"/>
</dbReference>
<feature type="domain" description="DUF7752" evidence="13">
    <location>
        <begin position="1370"/>
        <end position="1472"/>
    </location>
</feature>
<dbReference type="STRING" id="1561998.A0A1I7U5Y1"/>
<evidence type="ECO:0000313" key="16">
    <source>
        <dbReference type="Proteomes" id="UP000095282"/>
    </source>
</evidence>
<feature type="region of interest" description="Disordered" evidence="9">
    <location>
        <begin position="1561"/>
        <end position="1580"/>
    </location>
</feature>
<feature type="domain" description="RDRP C-terminal head" evidence="15">
    <location>
        <begin position="1149"/>
        <end position="1310"/>
    </location>
</feature>
<dbReference type="Pfam" id="PF25359">
    <property type="entry name" value="PH_met_RdRP"/>
    <property type="match status" value="1"/>
</dbReference>
<name>A0A1I7U5Y1_9PELO</name>
<evidence type="ECO:0000256" key="6">
    <source>
        <dbReference type="ARBA" id="ARBA00022884"/>
    </source>
</evidence>
<keyword evidence="16" id="KW-1185">Reference proteome</keyword>
<evidence type="ECO:0000259" key="15">
    <source>
        <dbReference type="Pfam" id="PF26253"/>
    </source>
</evidence>
<evidence type="ECO:0000259" key="11">
    <source>
        <dbReference type="Pfam" id="PF24642"/>
    </source>
</evidence>
<keyword evidence="4" id="KW-0808">Transferase</keyword>
<dbReference type="Pfam" id="PF24643">
    <property type="entry name" value="DUF7637"/>
    <property type="match status" value="1"/>
</dbReference>
<evidence type="ECO:0000259" key="10">
    <source>
        <dbReference type="Pfam" id="PF05183"/>
    </source>
</evidence>
<keyword evidence="5" id="KW-0548">Nucleotidyltransferase</keyword>
<dbReference type="Proteomes" id="UP000095282">
    <property type="component" value="Unplaced"/>
</dbReference>
<dbReference type="GO" id="GO:0031380">
    <property type="term" value="C:nuclear RNA-directed RNA polymerase complex"/>
    <property type="evidence" value="ECO:0007669"/>
    <property type="project" value="TreeGrafter"/>
</dbReference>
<reference evidence="17" key="1">
    <citation type="submission" date="2016-11" db="UniProtKB">
        <authorList>
            <consortium name="WormBaseParasite"/>
        </authorList>
    </citation>
    <scope>IDENTIFICATION</scope>
</reference>
<feature type="region of interest" description="Disordered" evidence="9">
    <location>
        <begin position="1075"/>
        <end position="1096"/>
    </location>
</feature>
<dbReference type="GO" id="GO:0003968">
    <property type="term" value="F:RNA-directed RNA polymerase activity"/>
    <property type="evidence" value="ECO:0007669"/>
    <property type="project" value="UniProtKB-KW"/>
</dbReference>
<dbReference type="InterPro" id="IPR056053">
    <property type="entry name" value="DUF7636"/>
</dbReference>
<dbReference type="InterPro" id="IPR056654">
    <property type="entry name" value="DUF7752"/>
</dbReference>
<dbReference type="Pfam" id="PF24934">
    <property type="entry name" value="DUF7752"/>
    <property type="match status" value="1"/>
</dbReference>
<keyword evidence="7" id="KW-0943">RNA-mediated gene silencing</keyword>
<dbReference type="InterPro" id="IPR056054">
    <property type="entry name" value="DUF7637"/>
</dbReference>
<organism evidence="16 17">
    <name type="scientific">Caenorhabditis tropicalis</name>
    <dbReference type="NCBI Taxonomy" id="1561998"/>
    <lineage>
        <taxon>Eukaryota</taxon>
        <taxon>Metazoa</taxon>
        <taxon>Ecdysozoa</taxon>
        <taxon>Nematoda</taxon>
        <taxon>Chromadorea</taxon>
        <taxon>Rhabditida</taxon>
        <taxon>Rhabditina</taxon>
        <taxon>Rhabditomorpha</taxon>
        <taxon>Rhabditoidea</taxon>
        <taxon>Rhabditidae</taxon>
        <taxon>Peloderinae</taxon>
        <taxon>Caenorhabditis</taxon>
    </lineage>
</organism>
<feature type="compositionally biased region" description="Polar residues" evidence="9">
    <location>
        <begin position="1561"/>
        <end position="1571"/>
    </location>
</feature>